<dbReference type="CDD" id="cd07430">
    <property type="entry name" value="GH15_N"/>
    <property type="match status" value="1"/>
</dbReference>
<dbReference type="SUPFAM" id="SSF74650">
    <property type="entry name" value="Galactose mutarotase-like"/>
    <property type="match status" value="1"/>
</dbReference>
<dbReference type="InterPro" id="IPR012341">
    <property type="entry name" value="6hp_glycosidase-like_sf"/>
</dbReference>
<dbReference type="Pfam" id="PF00723">
    <property type="entry name" value="Glyco_hydro_15"/>
    <property type="match status" value="2"/>
</dbReference>
<evidence type="ECO:0000313" key="5">
    <source>
        <dbReference type="EMBL" id="NMH80458.1"/>
    </source>
</evidence>
<dbReference type="EMBL" id="JAAXKY010000102">
    <property type="protein sequence ID" value="NMH80458.1"/>
    <property type="molecule type" value="Genomic_DNA"/>
</dbReference>
<feature type="domain" description="GH15-like" evidence="3">
    <location>
        <begin position="308"/>
        <end position="382"/>
    </location>
</feature>
<dbReference type="Proteomes" id="UP001296706">
    <property type="component" value="Unassembled WGS sequence"/>
</dbReference>
<feature type="domain" description="GH15-like" evidence="3">
    <location>
        <begin position="394"/>
        <end position="704"/>
    </location>
</feature>
<dbReference type="RefSeq" id="WP_169398509.1">
    <property type="nucleotide sequence ID" value="NZ_BAAAJH010000001.1"/>
</dbReference>
<protein>
    <submittedName>
        <fullName evidence="5">Glucoamylase</fullName>
    </submittedName>
</protein>
<dbReference type="Pfam" id="PF09137">
    <property type="entry name" value="Glucodextran_N"/>
    <property type="match status" value="1"/>
</dbReference>
<feature type="signal peptide" evidence="2">
    <location>
        <begin position="1"/>
        <end position="28"/>
    </location>
</feature>
<sequence>MTAARTTTLLFGAAAAMAALLVAPQASAAEPVAPGAPGEKSTWAPADKHGFGTSRTPDSEVWFTLRPGELSEVYYPDLGTPALRDLEFVVTDGAGLVERTSESGGSTAAPDARVPAYEQVDESPTGRWRMVRSYVTDPGRDVVLVDVRFTSLDGRPYSVHAVADPALSNEGDDDRAALGESDLVASDGAAALSLAADTGFDDRTVGHLGTSDARTDLLADGDLDARHAAAGLGNVVLAGRLAGITGVGDAQEAVVALGFGADTGAASTAAADSLRDGFDTVAAAYTDGWHRYVDGLHDAPDSAAGIADAYWASVVVNAASEDKRNPGAFVASPSMPWVWGQEVDDLSSPSGAYHLVWSRDLYQHATALLAAGDRAAAERALDFLLLRQQRPDGSFPQNSDVRGATVWENLQLDEVALPLVLAWQLDRTDQQTYDRVKRSAEFLLGYAGERPAPWSPQERWENQSGYSPGTIAAEVAGLVCAADLARRAGDTASADRWLATARDWAGRIEGWTVTTTGPLSPEPYYLRLTKDGDPNAATVYNVGDGGADLDQRAVVDPSFLELVRLGVRKADDPVVRNTLAVVDRELGVQTPNGQFWHRFTDDGYGEDATGGLWRLTDPGSQQTTGRAWPIFAGERGEYELLAGDGDPAGRLQAMADSANDGLMIAEQVWDQHAPSGEPDFPTGEGTYSATPLTWSHAQLVRLAWSIDAGHPVERPSVVACEFLREDC</sequence>
<organism evidence="5 6">
    <name type="scientific">Pseudonocardia xinjiangensis</name>
    <dbReference type="NCBI Taxonomy" id="75289"/>
    <lineage>
        <taxon>Bacteria</taxon>
        <taxon>Bacillati</taxon>
        <taxon>Actinomycetota</taxon>
        <taxon>Actinomycetes</taxon>
        <taxon>Pseudonocardiales</taxon>
        <taxon>Pseudonocardiaceae</taxon>
        <taxon>Pseudonocardia</taxon>
    </lineage>
</organism>
<proteinExistence type="predicted"/>
<comment type="caution">
    <text evidence="5">The sequence shown here is derived from an EMBL/GenBank/DDBJ whole genome shotgun (WGS) entry which is preliminary data.</text>
</comment>
<dbReference type="SUPFAM" id="SSF48208">
    <property type="entry name" value="Six-hairpin glycosidases"/>
    <property type="match status" value="1"/>
</dbReference>
<feature type="domain" description="Glucodextranase N-terminal" evidence="4">
    <location>
        <begin position="33"/>
        <end position="293"/>
    </location>
</feature>
<dbReference type="InterPro" id="IPR014718">
    <property type="entry name" value="GH-type_carb-bd"/>
</dbReference>
<evidence type="ECO:0000256" key="1">
    <source>
        <dbReference type="SAM" id="MobiDB-lite"/>
    </source>
</evidence>
<dbReference type="InterPro" id="IPR011613">
    <property type="entry name" value="GH15-like"/>
</dbReference>
<evidence type="ECO:0000256" key="2">
    <source>
        <dbReference type="SAM" id="SignalP"/>
    </source>
</evidence>
<keyword evidence="6" id="KW-1185">Reference proteome</keyword>
<dbReference type="PANTHER" id="PTHR31616">
    <property type="entry name" value="TREHALASE"/>
    <property type="match status" value="1"/>
</dbReference>
<dbReference type="Gene3D" id="1.50.10.10">
    <property type="match status" value="1"/>
</dbReference>
<dbReference type="InterPro" id="IPR008928">
    <property type="entry name" value="6-hairpin_glycosidase_sf"/>
</dbReference>
<gene>
    <name evidence="5" type="ORF">HF577_25655</name>
</gene>
<evidence type="ECO:0000259" key="3">
    <source>
        <dbReference type="Pfam" id="PF00723"/>
    </source>
</evidence>
<name>A0ABX1RJB2_9PSEU</name>
<dbReference type="PANTHER" id="PTHR31616:SF0">
    <property type="entry name" value="GLUCAN 1,4-ALPHA-GLUCOSIDASE"/>
    <property type="match status" value="1"/>
</dbReference>
<dbReference type="Gene3D" id="2.70.98.10">
    <property type="match status" value="1"/>
</dbReference>
<feature type="region of interest" description="Disordered" evidence="1">
    <location>
        <begin position="30"/>
        <end position="57"/>
    </location>
</feature>
<feature type="compositionally biased region" description="Low complexity" evidence="1">
    <location>
        <begin position="30"/>
        <end position="39"/>
    </location>
</feature>
<reference evidence="5 6" key="1">
    <citation type="submission" date="2020-04" db="EMBL/GenBank/DDBJ databases">
        <authorList>
            <person name="Klaysubun C."/>
            <person name="Duangmal K."/>
            <person name="Lipun K."/>
        </authorList>
    </citation>
    <scope>NUCLEOTIDE SEQUENCE [LARGE SCALE GENOMIC DNA]</scope>
    <source>
        <strain evidence="5 6">JCM 11839</strain>
    </source>
</reference>
<evidence type="ECO:0000259" key="4">
    <source>
        <dbReference type="Pfam" id="PF09137"/>
    </source>
</evidence>
<keyword evidence="2" id="KW-0732">Signal</keyword>
<evidence type="ECO:0000313" key="6">
    <source>
        <dbReference type="Proteomes" id="UP001296706"/>
    </source>
</evidence>
<feature type="chain" id="PRO_5045067475" evidence="2">
    <location>
        <begin position="29"/>
        <end position="727"/>
    </location>
</feature>
<dbReference type="InterPro" id="IPR011013">
    <property type="entry name" value="Gal_mutarotase_sf_dom"/>
</dbReference>
<dbReference type="InterPro" id="IPR015220">
    <property type="entry name" value="Glucodextranase_N"/>
</dbReference>
<feature type="region of interest" description="Disordered" evidence="1">
    <location>
        <begin position="99"/>
        <end position="120"/>
    </location>
</feature>
<accession>A0ABX1RJB2</accession>